<dbReference type="SUPFAM" id="SSF160631">
    <property type="entry name" value="SMI1/KNR4-like"/>
    <property type="match status" value="1"/>
</dbReference>
<evidence type="ECO:0000313" key="2">
    <source>
        <dbReference type="Proteomes" id="UP000194632"/>
    </source>
</evidence>
<dbReference type="OrthoDB" id="8610791at2"/>
<protein>
    <recommendedName>
        <fullName evidence="3">SMI1/KNR4 family protein</fullName>
    </recommendedName>
</protein>
<dbReference type="AlphaFoldDB" id="A0A243Q7D7"/>
<sequence length="179" mass="19847">MTNLDALRLGGEPTRTHIDFTALEGFSFDDGGGFPPSYRDFIRHSGWARTFGLWLVYPPVLTGFADGFVGRGGQLTRAFQAAYRDGRNEDFDWMIEPDGSWELVESLAVFGWSENGDALLWNTAARGAQGEFPIWESVHMDTMHRRGTDLIEVLDGLRSRAGALADGVVDIQPLPPTRV</sequence>
<proteinExistence type="predicted"/>
<dbReference type="InterPro" id="IPR037883">
    <property type="entry name" value="Knr4/Smi1-like_sf"/>
</dbReference>
<dbReference type="EMBL" id="NGFO01000021">
    <property type="protein sequence ID" value="OUC77374.1"/>
    <property type="molecule type" value="Genomic_DNA"/>
</dbReference>
<dbReference type="RefSeq" id="WP_086536516.1">
    <property type="nucleotide sequence ID" value="NZ_NGFO01000021.1"/>
</dbReference>
<evidence type="ECO:0008006" key="3">
    <source>
        <dbReference type="Google" id="ProtNLM"/>
    </source>
</evidence>
<name>A0A243Q7D7_9ACTN</name>
<evidence type="ECO:0000313" key="1">
    <source>
        <dbReference type="EMBL" id="OUC77374.1"/>
    </source>
</evidence>
<gene>
    <name evidence="1" type="ORF">CA982_17330</name>
</gene>
<comment type="caution">
    <text evidence="1">The sequence shown here is derived from an EMBL/GenBank/DDBJ whole genome shotgun (WGS) entry which is preliminary data.</text>
</comment>
<accession>A0A243Q7D7</accession>
<dbReference type="Proteomes" id="UP000194632">
    <property type="component" value="Unassembled WGS sequence"/>
</dbReference>
<organism evidence="1 2">
    <name type="scientific">Gordonia lacunae</name>
    <dbReference type="NCBI Taxonomy" id="417102"/>
    <lineage>
        <taxon>Bacteria</taxon>
        <taxon>Bacillati</taxon>
        <taxon>Actinomycetota</taxon>
        <taxon>Actinomycetes</taxon>
        <taxon>Mycobacteriales</taxon>
        <taxon>Gordoniaceae</taxon>
        <taxon>Gordonia</taxon>
    </lineage>
</organism>
<keyword evidence="2" id="KW-1185">Reference proteome</keyword>
<reference evidence="1 2" key="1">
    <citation type="submission" date="2017-05" db="EMBL/GenBank/DDBJ databases">
        <title>Biotechnological potential of actinobacteria isolated from South African environments.</title>
        <authorList>
            <person name="Le Roes-Hill M."/>
            <person name="Prins A."/>
            <person name="Durrell K.A."/>
        </authorList>
    </citation>
    <scope>NUCLEOTIDE SEQUENCE [LARGE SCALE GENOMIC DNA]</scope>
    <source>
        <strain evidence="1">BS2</strain>
    </source>
</reference>